<dbReference type="SUPFAM" id="SSF46689">
    <property type="entry name" value="Homeodomain-like"/>
    <property type="match status" value="1"/>
</dbReference>
<organism evidence="2 3">
    <name type="scientific">Pseudoalteromonas nigrifaciens</name>
    <dbReference type="NCBI Taxonomy" id="28109"/>
    <lineage>
        <taxon>Bacteria</taxon>
        <taxon>Pseudomonadati</taxon>
        <taxon>Pseudomonadota</taxon>
        <taxon>Gammaproteobacteria</taxon>
        <taxon>Alteromonadales</taxon>
        <taxon>Pseudoalteromonadaceae</taxon>
        <taxon>Pseudoalteromonas</taxon>
    </lineage>
</organism>
<dbReference type="InterPro" id="IPR014875">
    <property type="entry name" value="Mor_transcription_activator"/>
</dbReference>
<evidence type="ECO:0000259" key="1">
    <source>
        <dbReference type="Pfam" id="PF08765"/>
    </source>
</evidence>
<gene>
    <name evidence="2" type="ORF">PNIG_a2018</name>
</gene>
<proteinExistence type="predicted"/>
<dbReference type="InterPro" id="IPR009057">
    <property type="entry name" value="Homeodomain-like_sf"/>
</dbReference>
<evidence type="ECO:0000313" key="3">
    <source>
        <dbReference type="Proteomes" id="UP000198329"/>
    </source>
</evidence>
<feature type="domain" description="Mor transcription activator" evidence="1">
    <location>
        <begin position="48"/>
        <end position="133"/>
    </location>
</feature>
<accession>A0AAC9UIS4</accession>
<dbReference type="GeneID" id="300941732"/>
<name>A0AAC9UIS4_9GAMM</name>
<reference evidence="2 3" key="1">
    <citation type="submission" date="2015-03" db="EMBL/GenBank/DDBJ databases">
        <authorList>
            <person name="Xie B.-B."/>
            <person name="Rong J.-C."/>
            <person name="Qin Q.-L."/>
            <person name="Zhang Y.-Z."/>
        </authorList>
    </citation>
    <scope>NUCLEOTIDE SEQUENCE [LARGE SCALE GENOMIC DNA]</scope>
    <source>
        <strain evidence="2 3">KMM 661</strain>
    </source>
</reference>
<dbReference type="Pfam" id="PF08765">
    <property type="entry name" value="Mor"/>
    <property type="match status" value="1"/>
</dbReference>
<dbReference type="Proteomes" id="UP000198329">
    <property type="component" value="Chromosome I"/>
</dbReference>
<protein>
    <recommendedName>
        <fullName evidence="1">Mor transcription activator domain-containing protein</fullName>
    </recommendedName>
</protein>
<dbReference type="KEGG" id="png:PNIG_a2018"/>
<keyword evidence="3" id="KW-1185">Reference proteome</keyword>
<evidence type="ECO:0000313" key="2">
    <source>
        <dbReference type="EMBL" id="ASM54084.1"/>
    </source>
</evidence>
<dbReference type="RefSeq" id="WP_089368286.1">
    <property type="nucleotide sequence ID" value="NZ_BJXZ01000023.1"/>
</dbReference>
<dbReference type="EMBL" id="CP011036">
    <property type="protein sequence ID" value="ASM54084.1"/>
    <property type="molecule type" value="Genomic_DNA"/>
</dbReference>
<dbReference type="AlphaFoldDB" id="A0AAC9UIS4"/>
<sequence length="135" mass="15782">MSSVTIDMRALPYGLRSIVKHLGVEKTIAILTEKQGQMFYIPKQPTADHEVVKIFGMDVVNELLAEYETKHYQMPMLHKVLMQIRNQEICKELDNKTSTIQQLVMRFKITRQQITSIYSAYQLERNHETQLNLSL</sequence>